<keyword evidence="2" id="KW-0645">Protease</keyword>
<feature type="signal peptide" evidence="8">
    <location>
        <begin position="1"/>
        <end position="24"/>
    </location>
</feature>
<keyword evidence="4" id="KW-0677">Repeat</keyword>
<evidence type="ECO:0000256" key="2">
    <source>
        <dbReference type="ARBA" id="ARBA00022670"/>
    </source>
</evidence>
<dbReference type="SUPFAM" id="SSF54001">
    <property type="entry name" value="Cysteine proteinases"/>
    <property type="match status" value="1"/>
</dbReference>
<feature type="domain" description="NlpC/P60" evidence="10">
    <location>
        <begin position="213"/>
        <end position="335"/>
    </location>
</feature>
<protein>
    <submittedName>
        <fullName evidence="11">Peptidoglycan endopeptidase</fullName>
    </submittedName>
</protein>
<comment type="similarity">
    <text evidence="1">Belongs to the peptidase C40 family.</text>
</comment>
<feature type="domain" description="LysM" evidence="9">
    <location>
        <begin position="83"/>
        <end position="126"/>
    </location>
</feature>
<keyword evidence="12" id="KW-1185">Reference proteome</keyword>
<dbReference type="SMART" id="SM00257">
    <property type="entry name" value="LysM"/>
    <property type="match status" value="3"/>
</dbReference>
<feature type="domain" description="LysM" evidence="9">
    <location>
        <begin position="25"/>
        <end position="68"/>
    </location>
</feature>
<keyword evidence="3 8" id="KW-0732">Signal</keyword>
<dbReference type="InterPro" id="IPR036779">
    <property type="entry name" value="LysM_dom_sf"/>
</dbReference>
<dbReference type="RefSeq" id="WP_101640453.1">
    <property type="nucleotide sequence ID" value="NZ_PGUY01000013.1"/>
</dbReference>
<evidence type="ECO:0000313" key="11">
    <source>
        <dbReference type="EMBL" id="PLT31041.1"/>
    </source>
</evidence>
<evidence type="ECO:0000259" key="9">
    <source>
        <dbReference type="PROSITE" id="PS51782"/>
    </source>
</evidence>
<dbReference type="Proteomes" id="UP000234748">
    <property type="component" value="Unassembled WGS sequence"/>
</dbReference>
<dbReference type="GO" id="GO:0008234">
    <property type="term" value="F:cysteine-type peptidase activity"/>
    <property type="evidence" value="ECO:0007669"/>
    <property type="project" value="UniProtKB-KW"/>
</dbReference>
<gene>
    <name evidence="11" type="ORF">CUU66_04345</name>
</gene>
<dbReference type="InterPro" id="IPR051202">
    <property type="entry name" value="Peptidase_C40"/>
</dbReference>
<evidence type="ECO:0000256" key="3">
    <source>
        <dbReference type="ARBA" id="ARBA00022729"/>
    </source>
</evidence>
<dbReference type="Gene3D" id="3.90.1720.10">
    <property type="entry name" value="endopeptidase domain like (from Nostoc punctiforme)"/>
    <property type="match status" value="1"/>
</dbReference>
<dbReference type="AlphaFoldDB" id="A0A2N5M9L6"/>
<evidence type="ECO:0000256" key="8">
    <source>
        <dbReference type="SAM" id="SignalP"/>
    </source>
</evidence>
<dbReference type="PROSITE" id="PS51257">
    <property type="entry name" value="PROKAR_LIPOPROTEIN"/>
    <property type="match status" value="1"/>
</dbReference>
<evidence type="ECO:0000313" key="12">
    <source>
        <dbReference type="Proteomes" id="UP000234748"/>
    </source>
</evidence>
<dbReference type="GO" id="GO:0006508">
    <property type="term" value="P:proteolysis"/>
    <property type="evidence" value="ECO:0007669"/>
    <property type="project" value="UniProtKB-KW"/>
</dbReference>
<evidence type="ECO:0000256" key="1">
    <source>
        <dbReference type="ARBA" id="ARBA00007074"/>
    </source>
</evidence>
<name>A0A2N5M9L6_9BACI</name>
<dbReference type="EMBL" id="PGUY01000013">
    <property type="protein sequence ID" value="PLT31041.1"/>
    <property type="molecule type" value="Genomic_DNA"/>
</dbReference>
<keyword evidence="5" id="KW-0378">Hydrolase</keyword>
<evidence type="ECO:0000259" key="10">
    <source>
        <dbReference type="PROSITE" id="PS51935"/>
    </source>
</evidence>
<accession>A0A2N5M9L6</accession>
<evidence type="ECO:0000256" key="7">
    <source>
        <dbReference type="SAM" id="MobiDB-lite"/>
    </source>
</evidence>
<dbReference type="Pfam" id="PF00877">
    <property type="entry name" value="NLPC_P60"/>
    <property type="match status" value="1"/>
</dbReference>
<evidence type="ECO:0000256" key="4">
    <source>
        <dbReference type="ARBA" id="ARBA00022737"/>
    </source>
</evidence>
<dbReference type="PROSITE" id="PS51782">
    <property type="entry name" value="LYSM"/>
    <property type="match status" value="3"/>
</dbReference>
<dbReference type="InterPro" id="IPR018392">
    <property type="entry name" value="LysM"/>
</dbReference>
<dbReference type="OrthoDB" id="9813368at2"/>
<reference evidence="11 12" key="1">
    <citation type="submission" date="2017-11" db="EMBL/GenBank/DDBJ databases">
        <title>Comparitive Functional Genomics of Dry Heat Resistant strains isolated from the Viking Spacecraft.</title>
        <authorList>
            <person name="Seuylemezian A."/>
            <person name="Cooper K."/>
            <person name="Vaishampayan P."/>
        </authorList>
    </citation>
    <scope>NUCLEOTIDE SEQUENCE [LARGE SCALE GENOMIC DNA]</scope>
    <source>
        <strain evidence="11 12">V1-29</strain>
    </source>
</reference>
<evidence type="ECO:0000256" key="6">
    <source>
        <dbReference type="ARBA" id="ARBA00022807"/>
    </source>
</evidence>
<sequence>MRKTIAALTASILISGCFISSASASTYTVKSGDSLSKIAKSSSTTIAKLKELNKLKGDSIFAGQKLQLPETITPVSQSTKKQSTYVVAKGDSLDKISKKFKISLSDLKKWNNLKNEKILIGQKLIVSSTSKSSPSPAPQKTSPKPALPQSYIVQPGDSLWKIASKYSITVETLSASNKLTKDGIRVGQSLLIPAAQPIKDSDQSASVPTQTNANQIQALIDEAKKHIGVPYVYSGSTPSGFDCSGFIYYIYNKTGYKITRQSSASYFSKGQSVTEPIPGDLLFFSTIDGSSSISHMGMYIGDGQFIHASSGKGVEITSINMNYYKTRFQGYKRLF</sequence>
<dbReference type="PANTHER" id="PTHR47053:SF1">
    <property type="entry name" value="MUREIN DD-ENDOPEPTIDASE MEPH-RELATED"/>
    <property type="match status" value="1"/>
</dbReference>
<dbReference type="CDD" id="cd00118">
    <property type="entry name" value="LysM"/>
    <property type="match status" value="3"/>
</dbReference>
<dbReference type="Pfam" id="PF01476">
    <property type="entry name" value="LysM"/>
    <property type="match status" value="3"/>
</dbReference>
<dbReference type="InterPro" id="IPR038765">
    <property type="entry name" value="Papain-like_cys_pep_sf"/>
</dbReference>
<dbReference type="SUPFAM" id="SSF54106">
    <property type="entry name" value="LysM domain"/>
    <property type="match status" value="3"/>
</dbReference>
<dbReference type="PANTHER" id="PTHR47053">
    <property type="entry name" value="MUREIN DD-ENDOPEPTIDASE MEPH-RELATED"/>
    <property type="match status" value="1"/>
</dbReference>
<proteinExistence type="inferred from homology"/>
<evidence type="ECO:0000256" key="5">
    <source>
        <dbReference type="ARBA" id="ARBA00022801"/>
    </source>
</evidence>
<organism evidence="11 12">
    <name type="scientific">Peribacillus deserti</name>
    <dbReference type="NCBI Taxonomy" id="673318"/>
    <lineage>
        <taxon>Bacteria</taxon>
        <taxon>Bacillati</taxon>
        <taxon>Bacillota</taxon>
        <taxon>Bacilli</taxon>
        <taxon>Bacillales</taxon>
        <taxon>Bacillaceae</taxon>
        <taxon>Peribacillus</taxon>
    </lineage>
</organism>
<feature type="domain" description="LysM" evidence="9">
    <location>
        <begin position="149"/>
        <end position="192"/>
    </location>
</feature>
<feature type="chain" id="PRO_5014801508" evidence="8">
    <location>
        <begin position="25"/>
        <end position="335"/>
    </location>
</feature>
<dbReference type="InterPro" id="IPR000064">
    <property type="entry name" value="NLP_P60_dom"/>
</dbReference>
<feature type="compositionally biased region" description="Low complexity" evidence="7">
    <location>
        <begin position="128"/>
        <end position="144"/>
    </location>
</feature>
<feature type="region of interest" description="Disordered" evidence="7">
    <location>
        <begin position="128"/>
        <end position="150"/>
    </location>
</feature>
<dbReference type="PROSITE" id="PS51935">
    <property type="entry name" value="NLPC_P60"/>
    <property type="match status" value="1"/>
</dbReference>
<comment type="caution">
    <text evidence="11">The sequence shown here is derived from an EMBL/GenBank/DDBJ whole genome shotgun (WGS) entry which is preliminary data.</text>
</comment>
<keyword evidence="6" id="KW-0788">Thiol protease</keyword>
<dbReference type="Gene3D" id="3.10.350.10">
    <property type="entry name" value="LysM domain"/>
    <property type="match status" value="3"/>
</dbReference>